<feature type="transmembrane region" description="Helical" evidence="1">
    <location>
        <begin position="132"/>
        <end position="148"/>
    </location>
</feature>
<keyword evidence="1" id="KW-0472">Membrane</keyword>
<dbReference type="OrthoDB" id="2189010at2759"/>
<evidence type="ECO:0000313" key="3">
    <source>
        <dbReference type="Proteomes" id="UP000002872"/>
    </source>
</evidence>
<keyword evidence="3" id="KW-1185">Reference proteome</keyword>
<dbReference type="AlphaFoldDB" id="I3EIW2"/>
<feature type="transmembrane region" description="Helical" evidence="1">
    <location>
        <begin position="232"/>
        <end position="250"/>
    </location>
</feature>
<dbReference type="HOGENOM" id="CLU_572497_0_0_1"/>
<evidence type="ECO:0000256" key="1">
    <source>
        <dbReference type="SAM" id="Phobius"/>
    </source>
</evidence>
<protein>
    <submittedName>
        <fullName evidence="2">Uncharacterized protein</fullName>
    </submittedName>
</protein>
<dbReference type="VEuPathDB" id="MicrosporidiaDB:NEQG_00978"/>
<organism evidence="2 3">
    <name type="scientific">Nematocida parisii (strain ERTm3)</name>
    <name type="common">Nematode killer fungus</name>
    <dbReference type="NCBI Taxonomy" id="935791"/>
    <lineage>
        <taxon>Eukaryota</taxon>
        <taxon>Fungi</taxon>
        <taxon>Fungi incertae sedis</taxon>
        <taxon>Microsporidia</taxon>
        <taxon>Nematocida</taxon>
    </lineage>
</organism>
<reference evidence="2" key="1">
    <citation type="submission" date="2011-01" db="EMBL/GenBank/DDBJ databases">
        <title>The Genome Sequence of Nematocida parisii strain ERTm3.</title>
        <authorList>
            <consortium name="The Broad Institute Genome Sequencing Platform"/>
            <consortium name="The Broad Institute Genome Sequencing Center for Infectious Disease"/>
            <person name="Cuomo C."/>
            <person name="Troemel E."/>
            <person name="Young S.K."/>
            <person name="Zeng Q."/>
            <person name="Gargeya S."/>
            <person name="Fitzgerald M."/>
            <person name="Haas B."/>
            <person name="Abouelleil A."/>
            <person name="Alvarado L."/>
            <person name="Arachchi H.M."/>
            <person name="Berlin A."/>
            <person name="Chapman S.B."/>
            <person name="Gearin G."/>
            <person name="Goldberg J."/>
            <person name="Griggs A."/>
            <person name="Gujja S."/>
            <person name="Hansen M."/>
            <person name="Heiman D."/>
            <person name="Howarth C."/>
            <person name="Larimer J."/>
            <person name="Lui A."/>
            <person name="MacDonald P.J.P."/>
            <person name="McCowen C."/>
            <person name="Montmayeur A."/>
            <person name="Murphy C."/>
            <person name="Neiman D."/>
            <person name="Pearson M."/>
            <person name="Priest M."/>
            <person name="Roberts A."/>
            <person name="Saif S."/>
            <person name="Shea T."/>
            <person name="Sisk P."/>
            <person name="Stolte C."/>
            <person name="Sykes S."/>
            <person name="Wortman J."/>
            <person name="Nusbaum C."/>
            <person name="Birren B."/>
        </authorList>
    </citation>
    <scope>NUCLEOTIDE SEQUENCE</scope>
    <source>
        <strain evidence="2">ERTm3</strain>
    </source>
</reference>
<feature type="transmembrane region" description="Helical" evidence="1">
    <location>
        <begin position="421"/>
        <end position="444"/>
    </location>
</feature>
<gene>
    <name evidence="2" type="ORF">NEQG_00978</name>
</gene>
<keyword evidence="1" id="KW-0812">Transmembrane</keyword>
<keyword evidence="1" id="KW-1133">Transmembrane helix</keyword>
<proteinExistence type="predicted"/>
<feature type="transmembrane region" description="Helical" evidence="1">
    <location>
        <begin position="456"/>
        <end position="476"/>
    </location>
</feature>
<dbReference type="OMA" id="QGSKFMH"/>
<feature type="transmembrane region" description="Helical" evidence="1">
    <location>
        <begin position="388"/>
        <end position="409"/>
    </location>
</feature>
<evidence type="ECO:0000313" key="2">
    <source>
        <dbReference type="EMBL" id="EIJ89159.1"/>
    </source>
</evidence>
<sequence length="477" mass="54969">MPMSLSDLVKKGFRIGSTAFNTGTEHCFKLMETEDINAVTGIILSFLFGLITPHVTNRFFVREVFNMLTGALVLSCIYQLKNFLLVLSGIPLNLILSYIPIKEKKKRTKVFILVNLVHLVVAYAFRDSSEKNSFFMLTLTAFFMKYLYIGMEYLPRTHGFMAYFGYVLFLPGIRYGPVMSFGAYQKWLSTGYLYLVETEDKAIIKRIVGETENEGEIISIKEDYVMHKYSKLITSSTGLAICSFAFIISYRAVCSYIETAQNNMLSYCKIGFGYSVLYAYKLFYIAFLWLSEEAVCQIAFINNMQNVRLLPFVTFWRAHEFFSLWNIQGSKFMHSINRLLTEEEKKEEPKEKLKEDEKTTDSPVDTNITDIRLKEHIKVSIISYGHLLLFPMNLESMLISIPTVLLIGLIKDIPTPRSNFIIYRTICEMFGWSGYILIFTYFMVPLVHGPLETLNIWRISFAYGHFLCIPGIIASLL</sequence>
<feature type="transmembrane region" description="Helical" evidence="1">
    <location>
        <begin position="36"/>
        <end position="55"/>
    </location>
</feature>
<dbReference type="InParanoid" id="I3EIW2"/>
<dbReference type="Proteomes" id="UP000002872">
    <property type="component" value="Unassembled WGS sequence"/>
</dbReference>
<accession>I3EIW2</accession>
<feature type="transmembrane region" description="Helical" evidence="1">
    <location>
        <begin position="160"/>
        <end position="184"/>
    </location>
</feature>
<name>I3EIW2_NEMP3</name>
<feature type="transmembrane region" description="Helical" evidence="1">
    <location>
        <begin position="67"/>
        <end position="96"/>
    </location>
</feature>
<feature type="transmembrane region" description="Helical" evidence="1">
    <location>
        <begin position="271"/>
        <end position="290"/>
    </location>
</feature>
<dbReference type="EMBL" id="GL870877">
    <property type="protein sequence ID" value="EIJ89159.1"/>
    <property type="molecule type" value="Genomic_DNA"/>
</dbReference>